<feature type="compositionally biased region" description="Basic and acidic residues" evidence="7">
    <location>
        <begin position="849"/>
        <end position="869"/>
    </location>
</feature>
<name>A0A3B4F0C3_9CICH</name>
<dbReference type="PROSITE" id="PS00028">
    <property type="entry name" value="ZINC_FINGER_C2H2_1"/>
    <property type="match status" value="1"/>
</dbReference>
<evidence type="ECO:0000256" key="1">
    <source>
        <dbReference type="ARBA" id="ARBA00004123"/>
    </source>
</evidence>
<proteinExistence type="predicted"/>
<dbReference type="GO" id="GO:0005634">
    <property type="term" value="C:nucleus"/>
    <property type="evidence" value="ECO:0007669"/>
    <property type="project" value="UniProtKB-SubCell"/>
</dbReference>
<dbReference type="SMART" id="SM00360">
    <property type="entry name" value="RRM"/>
    <property type="match status" value="1"/>
</dbReference>
<feature type="compositionally biased region" description="Basic and acidic residues" evidence="7">
    <location>
        <begin position="819"/>
        <end position="841"/>
    </location>
</feature>
<evidence type="ECO:0000259" key="9">
    <source>
        <dbReference type="PROSITE" id="PS50171"/>
    </source>
</evidence>
<dbReference type="CDD" id="cd12685">
    <property type="entry name" value="RRM_RBM20"/>
    <property type="match status" value="1"/>
</dbReference>
<dbReference type="InterPro" id="IPR000690">
    <property type="entry name" value="Matrin/U1-C_Znf_C2H2"/>
</dbReference>
<feature type="compositionally biased region" description="Low complexity" evidence="7">
    <location>
        <begin position="60"/>
        <end position="73"/>
    </location>
</feature>
<keyword evidence="4" id="KW-0862">Zinc</keyword>
<reference evidence="12" key="2">
    <citation type="submission" date="2025-04" db="UniProtKB">
        <authorList>
            <consortium name="RefSeq"/>
        </authorList>
    </citation>
    <scope>IDENTIFICATION</scope>
</reference>
<reference evidence="10" key="1">
    <citation type="submission" date="2023-09" db="UniProtKB">
        <authorList>
            <consortium name="Ensembl"/>
        </authorList>
    </citation>
    <scope>IDENTIFICATION</scope>
</reference>
<dbReference type="RefSeq" id="XP_005743688.1">
    <property type="nucleotide sequence ID" value="XM_005743631.1"/>
</dbReference>
<feature type="compositionally biased region" description="Acidic residues" evidence="7">
    <location>
        <begin position="891"/>
        <end position="908"/>
    </location>
</feature>
<evidence type="ECO:0000256" key="5">
    <source>
        <dbReference type="ARBA" id="ARBA00023242"/>
    </source>
</evidence>
<dbReference type="SUPFAM" id="SSF57667">
    <property type="entry name" value="beta-beta-alpha zinc fingers"/>
    <property type="match status" value="1"/>
</dbReference>
<dbReference type="SMART" id="SM00451">
    <property type="entry name" value="ZnF_U1"/>
    <property type="match status" value="2"/>
</dbReference>
<feature type="domain" description="Matrin-type" evidence="9">
    <location>
        <begin position="1091"/>
        <end position="1122"/>
    </location>
</feature>
<keyword evidence="11" id="KW-1185">Reference proteome</keyword>
<gene>
    <name evidence="10" type="primary">RBM20</name>
    <name evidence="12" type="synonym">rbm20</name>
</gene>
<evidence type="ECO:0000313" key="12">
    <source>
        <dbReference type="RefSeq" id="XP_005743688.1"/>
    </source>
</evidence>
<keyword evidence="6" id="KW-0694">RNA-binding</keyword>
<dbReference type="SMART" id="SM00355">
    <property type="entry name" value="ZnF_C2H2"/>
    <property type="match status" value="2"/>
</dbReference>
<feature type="compositionally biased region" description="Polar residues" evidence="7">
    <location>
        <begin position="732"/>
        <end position="741"/>
    </location>
</feature>
<dbReference type="InterPro" id="IPR034790">
    <property type="entry name" value="RBM20_RRM"/>
</dbReference>
<evidence type="ECO:0000256" key="7">
    <source>
        <dbReference type="SAM" id="MobiDB-lite"/>
    </source>
</evidence>
<feature type="compositionally biased region" description="Low complexity" evidence="7">
    <location>
        <begin position="610"/>
        <end position="635"/>
    </location>
</feature>
<feature type="compositionally biased region" description="Basic and acidic residues" evidence="7">
    <location>
        <begin position="683"/>
        <end position="728"/>
    </location>
</feature>
<dbReference type="STRING" id="303518.ENSPNYP00000002691"/>
<dbReference type="Gene3D" id="3.30.70.330">
    <property type="match status" value="1"/>
</dbReference>
<feature type="compositionally biased region" description="Polar residues" evidence="7">
    <location>
        <begin position="25"/>
        <end position="44"/>
    </location>
</feature>
<dbReference type="Proteomes" id="UP000695023">
    <property type="component" value="Unplaced"/>
</dbReference>
<dbReference type="AlphaFoldDB" id="A0A3B4F0C3"/>
<dbReference type="PANTHER" id="PTHR15592">
    <property type="entry name" value="MATRIN 3/NUCLEAR PROTEIN 220-RELATED"/>
    <property type="match status" value="1"/>
</dbReference>
<dbReference type="GO" id="GO:0008270">
    <property type="term" value="F:zinc ion binding"/>
    <property type="evidence" value="ECO:0007669"/>
    <property type="project" value="UniProtKB-KW"/>
</dbReference>
<evidence type="ECO:0000256" key="4">
    <source>
        <dbReference type="ARBA" id="ARBA00022833"/>
    </source>
</evidence>
<organism evidence="10">
    <name type="scientific">Pundamilia nyererei</name>
    <dbReference type="NCBI Taxonomy" id="303518"/>
    <lineage>
        <taxon>Eukaryota</taxon>
        <taxon>Metazoa</taxon>
        <taxon>Chordata</taxon>
        <taxon>Craniata</taxon>
        <taxon>Vertebrata</taxon>
        <taxon>Euteleostomi</taxon>
        <taxon>Actinopterygii</taxon>
        <taxon>Neopterygii</taxon>
        <taxon>Teleostei</taxon>
        <taxon>Neoteleostei</taxon>
        <taxon>Acanthomorphata</taxon>
        <taxon>Ovalentaria</taxon>
        <taxon>Cichlomorphae</taxon>
        <taxon>Cichliformes</taxon>
        <taxon>Cichlidae</taxon>
        <taxon>African cichlids</taxon>
        <taxon>Pseudocrenilabrinae</taxon>
        <taxon>Haplochromini</taxon>
        <taxon>Pundamilia</taxon>
    </lineage>
</organism>
<dbReference type="SUPFAM" id="SSF54928">
    <property type="entry name" value="RNA-binding domain, RBD"/>
    <property type="match status" value="1"/>
</dbReference>
<dbReference type="Ensembl" id="ENSPNYT00000002758.1">
    <property type="protein sequence ID" value="ENSPNYP00000002691.1"/>
    <property type="gene ID" value="ENSPNYG00000002118.1"/>
</dbReference>
<comment type="subcellular location">
    <subcellularLocation>
        <location evidence="1">Nucleus</location>
    </subcellularLocation>
</comment>
<feature type="compositionally biased region" description="Basic and acidic residues" evidence="7">
    <location>
        <begin position="589"/>
        <end position="608"/>
    </location>
</feature>
<feature type="region of interest" description="Disordered" evidence="7">
    <location>
        <begin position="589"/>
        <end position="985"/>
    </location>
</feature>
<dbReference type="InterPro" id="IPR035979">
    <property type="entry name" value="RBD_domain_sf"/>
</dbReference>
<dbReference type="InterPro" id="IPR003604">
    <property type="entry name" value="Matrin/U1-like-C_Znf_C2H2"/>
</dbReference>
<protein>
    <submittedName>
        <fullName evidence="10">RNA binding motif protein 20</fullName>
    </submittedName>
    <submittedName>
        <fullName evidence="12">RNA-binding protein 20 isoform X1</fullName>
    </submittedName>
</protein>
<sequence length="1143" mass="125767">MQNVWDRTSSVDSDKTGHIIMLGKGQSSGYPPETTSNTLQSITSGPLDGVDNKGLQLGVQLPGSSQTGPQQQNQQLLLTPASLQLAQLQAQLTLHRLKLAQEGNTAAAATVLNQVLSNVNMSQPLFNQLRTSTMVGSQQSAFPTGVLGFPSSNSALGALVSGGFNQNSGTVRLNHPCGGDAMGQQGNEYGKKSGSTYPSDTDRRLQYNLSGGTSAASATAGNGLSTVINTQANNMTNVGLQRDFYRQDMQVQQAGFSEQKMNIFNSMGHKEQWQGQTNLSHTGMVDVGSNPPPAWTPAGQPARPRTELYNPEEPTHDTKLNCNSAAVSSFGSSGMQALGLYQHLHGKEEALSSGTRTLQPYQVNDYHAVTPTQLPHQCSICDKKVYNLKDWEQHVKGKLHLQNRMLYANDSSTVVSAGATHYAVNRPSDGGLNPAGTNHIVCSAASQDVSSGASMSYLPATAMKTYPTPDTGFASHQPESKPFPIRNTSVGRVVHICNLPEGSCTETDVINLGIPFGKVTNYILMRSTHQAFLEMAYVEAAHAMVQYYQLTPAMINNQKLLIRMSKRYKELQLKKPGKDVQSIIQDITSQRERDEMQQHEHFVPERARSRSPISHSLSPHSHSPSFTSCSSAHSPQGPPCRGPERGSDGMGPHRGSWEWSSHLRRGEDERERDDPWRNGGSVDDDRPNGGRAPDRRKTYQKSLDHLSFRSTDERGGGGEGMRGRDWHPRGSPQGSSYNSYRNIEEDFYKEQVYKSDKPLRPPYQRHDTKPKRRDGDDYHSRSRHSEFEMADQTLCRTPENKRQSSPGRGRSKKTSRRYTAAEKKEKENATENTERVSKEKSVSPQRISKTKETNEGGKDRDAEKDRESCDDTDEECWYPKNMEELVTVDEVGGEDDSIIEPDLSELEEFASCPKDSAGEPSVEESILPSSSSLEVQPTSNEKSPETEKSCGDAGDQAATTVTEKQETVTTSAKPEEQNTNPVTSELPVANLSEFPSEEFKAALKETCFEGSEIANNGPPGETMENHICVLEDSKTLEVGQVMEVVNNGVQHQDDVHKKDFEARSPSREQDRAVSEHGIPLGVEFVVPRTGFYCKLCGLFYTSEETAKTTHCRSTVHYRNLQKYLSQLAEVSLSSVLTEPPAAQ</sequence>
<evidence type="ECO:0000313" key="11">
    <source>
        <dbReference type="Proteomes" id="UP000695023"/>
    </source>
</evidence>
<dbReference type="InterPro" id="IPR012677">
    <property type="entry name" value="Nucleotide-bd_a/b_plait_sf"/>
</dbReference>
<dbReference type="CTD" id="282996"/>
<evidence type="ECO:0000256" key="3">
    <source>
        <dbReference type="ARBA" id="ARBA00022771"/>
    </source>
</evidence>
<dbReference type="InterPro" id="IPR000504">
    <property type="entry name" value="RRM_dom"/>
</dbReference>
<feature type="compositionally biased region" description="Low complexity" evidence="7">
    <location>
        <begin position="956"/>
        <end position="970"/>
    </location>
</feature>
<evidence type="ECO:0000313" key="10">
    <source>
        <dbReference type="Ensembl" id="ENSPNYP00000002691.1"/>
    </source>
</evidence>
<evidence type="ECO:0000256" key="6">
    <source>
        <dbReference type="PROSITE-ProRule" id="PRU00176"/>
    </source>
</evidence>
<evidence type="ECO:0000259" key="8">
    <source>
        <dbReference type="PROSITE" id="PS50102"/>
    </source>
</evidence>
<keyword evidence="2" id="KW-0479">Metal-binding</keyword>
<keyword evidence="3" id="KW-0863">Zinc-finger</keyword>
<feature type="region of interest" description="Disordered" evidence="7">
    <location>
        <begin position="21"/>
        <end position="73"/>
    </location>
</feature>
<feature type="compositionally biased region" description="Basic and acidic residues" evidence="7">
    <location>
        <begin position="742"/>
        <end position="787"/>
    </location>
</feature>
<feature type="compositionally biased region" description="Basic and acidic residues" evidence="7">
    <location>
        <begin position="664"/>
        <end position="676"/>
    </location>
</feature>
<evidence type="ECO:0000256" key="2">
    <source>
        <dbReference type="ARBA" id="ARBA00022723"/>
    </source>
</evidence>
<dbReference type="InterPro" id="IPR013087">
    <property type="entry name" value="Znf_C2H2_type"/>
</dbReference>
<dbReference type="OrthoDB" id="8949749at2759"/>
<dbReference type="InterPro" id="IPR036236">
    <property type="entry name" value="Znf_C2H2_sf"/>
</dbReference>
<feature type="compositionally biased region" description="Low complexity" evidence="7">
    <location>
        <begin position="919"/>
        <end position="935"/>
    </location>
</feature>
<feature type="domain" description="RRM" evidence="8">
    <location>
        <begin position="492"/>
        <end position="567"/>
    </location>
</feature>
<dbReference type="GeneID" id="102209676"/>
<accession>A0A3B4F0C3</accession>
<dbReference type="GO" id="GO:0003723">
    <property type="term" value="F:RNA binding"/>
    <property type="evidence" value="ECO:0007669"/>
    <property type="project" value="UniProtKB-UniRule"/>
</dbReference>
<dbReference type="PROSITE" id="PS50171">
    <property type="entry name" value="ZF_MATRIN"/>
    <property type="match status" value="1"/>
</dbReference>
<dbReference type="GeneTree" id="ENSGT01030000234642"/>
<dbReference type="PROSITE" id="PS50102">
    <property type="entry name" value="RRM"/>
    <property type="match status" value="1"/>
</dbReference>
<keyword evidence="5" id="KW-0539">Nucleus</keyword>
<dbReference type="Pfam" id="PF12874">
    <property type="entry name" value="zf-met"/>
    <property type="match status" value="1"/>
</dbReference>